<organism evidence="6 7">
    <name type="scientific">Octopus sinensis</name>
    <name type="common">East Asian common octopus</name>
    <dbReference type="NCBI Taxonomy" id="2607531"/>
    <lineage>
        <taxon>Eukaryota</taxon>
        <taxon>Metazoa</taxon>
        <taxon>Spiralia</taxon>
        <taxon>Lophotrochozoa</taxon>
        <taxon>Mollusca</taxon>
        <taxon>Cephalopoda</taxon>
        <taxon>Coleoidea</taxon>
        <taxon>Octopodiformes</taxon>
        <taxon>Octopoda</taxon>
        <taxon>Incirrata</taxon>
        <taxon>Octopodidae</taxon>
        <taxon>Octopus</taxon>
    </lineage>
</organism>
<dbReference type="InterPro" id="IPR010422">
    <property type="entry name" value="Ccdc124/Oxs1"/>
</dbReference>
<evidence type="ECO:0000259" key="5">
    <source>
        <dbReference type="Pfam" id="PF06244"/>
    </source>
</evidence>
<dbReference type="Pfam" id="PF06244">
    <property type="entry name" value="Ccdc124"/>
    <property type="match status" value="1"/>
</dbReference>
<feature type="compositionally biased region" description="Polar residues" evidence="4">
    <location>
        <begin position="1"/>
        <end position="16"/>
    </location>
</feature>
<evidence type="ECO:0000256" key="4">
    <source>
        <dbReference type="SAM" id="MobiDB-lite"/>
    </source>
</evidence>
<dbReference type="GO" id="GO:0003713">
    <property type="term" value="F:transcription coactivator activity"/>
    <property type="evidence" value="ECO:0007669"/>
    <property type="project" value="TreeGrafter"/>
</dbReference>
<accession>A0A6P7TVS8</accession>
<dbReference type="InterPro" id="IPR036910">
    <property type="entry name" value="HMG_box_dom_sf"/>
</dbReference>
<dbReference type="SUPFAM" id="SSF47095">
    <property type="entry name" value="HMG-box"/>
    <property type="match status" value="1"/>
</dbReference>
<evidence type="ECO:0000256" key="1">
    <source>
        <dbReference type="ARBA" id="ARBA00004214"/>
    </source>
</evidence>
<comment type="similarity">
    <text evidence="2">Belongs to the CCDC124 family.</text>
</comment>
<protein>
    <submittedName>
        <fullName evidence="7">Coiled-coil domain-containing protein 124</fullName>
    </submittedName>
</protein>
<proteinExistence type="inferred from homology"/>
<evidence type="ECO:0000256" key="2">
    <source>
        <dbReference type="ARBA" id="ARBA00008296"/>
    </source>
</evidence>
<dbReference type="AlphaFoldDB" id="A0A6P7TVS8"/>
<evidence type="ECO:0000313" key="6">
    <source>
        <dbReference type="Proteomes" id="UP000515154"/>
    </source>
</evidence>
<evidence type="ECO:0000313" key="7">
    <source>
        <dbReference type="RefSeq" id="XP_029656484.1"/>
    </source>
</evidence>
<dbReference type="PANTHER" id="PTHR21680:SF0">
    <property type="entry name" value="COILED-COIL DOMAIN-CONTAINING PROTEIN 124"/>
    <property type="match status" value="1"/>
</dbReference>
<gene>
    <name evidence="7" type="primary">LOC115230430</name>
</gene>
<dbReference type="PANTHER" id="PTHR21680">
    <property type="entry name" value="COILED-COIL DOMAIN-CONTAINING PROTEIN 124"/>
    <property type="match status" value="1"/>
</dbReference>
<feature type="region of interest" description="Disordered" evidence="4">
    <location>
        <begin position="1"/>
        <end position="45"/>
    </location>
</feature>
<evidence type="ECO:0000256" key="3">
    <source>
        <dbReference type="ARBA" id="ARBA00023054"/>
    </source>
</evidence>
<dbReference type="GO" id="GO:0005634">
    <property type="term" value="C:nucleus"/>
    <property type="evidence" value="ECO:0007669"/>
    <property type="project" value="TreeGrafter"/>
</dbReference>
<name>A0A6P7TVS8_9MOLL</name>
<dbReference type="KEGG" id="osn:115230430"/>
<sequence length="133" mass="15258">MNSLKGKTSVTSNKITRAQIESDLIAQATPKKRETSPDYDLPPLEENLNRAVDDSLEARTVDEALSLLSVKEPEVDRHPEKRIKAAYNKFEERRLPVLKQENPNMRLSQLKHMLKKEWMKSSENPMVQCLSAN</sequence>
<dbReference type="GO" id="GO:0006366">
    <property type="term" value="P:transcription by RNA polymerase II"/>
    <property type="evidence" value="ECO:0007669"/>
    <property type="project" value="TreeGrafter"/>
</dbReference>
<keyword evidence="3" id="KW-0175">Coiled coil</keyword>
<keyword evidence="6" id="KW-1185">Reference proteome</keyword>
<reference evidence="7" key="1">
    <citation type="submission" date="2025-08" db="UniProtKB">
        <authorList>
            <consortium name="RefSeq"/>
        </authorList>
    </citation>
    <scope>IDENTIFICATION</scope>
</reference>
<dbReference type="RefSeq" id="XP_029656484.1">
    <property type="nucleotide sequence ID" value="XM_029800624.2"/>
</dbReference>
<dbReference type="Proteomes" id="UP000515154">
    <property type="component" value="Unplaced"/>
</dbReference>
<feature type="domain" description="Coiled-coil" evidence="5">
    <location>
        <begin position="47"/>
        <end position="128"/>
    </location>
</feature>
<dbReference type="InterPro" id="IPR054414">
    <property type="entry name" value="Ccdc124/Oxs1_C"/>
</dbReference>
<comment type="subcellular location">
    <subcellularLocation>
        <location evidence="1">Midbody</location>
    </subcellularLocation>
</comment>
<dbReference type="GO" id="GO:0030496">
    <property type="term" value="C:midbody"/>
    <property type="evidence" value="ECO:0007669"/>
    <property type="project" value="UniProtKB-SubCell"/>
</dbReference>